<organism evidence="2 3">
    <name type="scientific">Desulfocapsa sulfexigens (strain DSM 10523 / SB164P1)</name>
    <dbReference type="NCBI Taxonomy" id="1167006"/>
    <lineage>
        <taxon>Bacteria</taxon>
        <taxon>Pseudomonadati</taxon>
        <taxon>Thermodesulfobacteriota</taxon>
        <taxon>Desulfobulbia</taxon>
        <taxon>Desulfobulbales</taxon>
        <taxon>Desulfocapsaceae</taxon>
        <taxon>Desulfocapsa</taxon>
    </lineage>
</organism>
<dbReference type="PANTHER" id="PTHR36112:SF1">
    <property type="entry name" value="RIBOSOMAL RNA SMALL SUBUNIT METHYLTRANSFERASE J"/>
    <property type="match status" value="1"/>
</dbReference>
<dbReference type="eggNOG" id="COG0742">
    <property type="taxonomic scope" value="Bacteria"/>
</dbReference>
<dbReference type="Gene3D" id="3.40.50.150">
    <property type="entry name" value="Vaccinia Virus protein VP39"/>
    <property type="match status" value="1"/>
</dbReference>
<reference evidence="3" key="1">
    <citation type="journal article" date="2013" name="Stand. Genomic Sci.">
        <title>Complete genome sequence of Desulfocapsa sulfexigens, a marine deltaproteobacterium specialized in disproportionating inorganic sulfur compounds.</title>
        <authorList>
            <person name="Finster K.W."/>
            <person name="Kjeldsen K.U."/>
            <person name="Kube M."/>
            <person name="Reinhardt R."/>
            <person name="Mussmann M."/>
            <person name="Amann R."/>
            <person name="Schreiber L."/>
        </authorList>
    </citation>
    <scope>NUCLEOTIDE SEQUENCE [LARGE SCALE GENOMIC DNA]</scope>
    <source>
        <strain evidence="3">DSM 10523 / SB164P1</strain>
    </source>
</reference>
<dbReference type="Proteomes" id="UP000011721">
    <property type="component" value="Chromosome"/>
</dbReference>
<dbReference type="InterPro" id="IPR007536">
    <property type="entry name" value="16SrRNA_methylTrfase_J"/>
</dbReference>
<dbReference type="EC" id="2.1.1.242" evidence="1"/>
<accession>M1PDN4</accession>
<dbReference type="Pfam" id="PF04445">
    <property type="entry name" value="SAM_MT"/>
    <property type="match status" value="1"/>
</dbReference>
<comment type="catalytic activity">
    <reaction evidence="1">
        <text>guanosine(1516) in 16S rRNA + S-adenosyl-L-methionine = N(2)-methylguanosine(1516) in 16S rRNA + S-adenosyl-L-homocysteine + H(+)</text>
        <dbReference type="Rhea" id="RHEA:43220"/>
        <dbReference type="Rhea" id="RHEA-COMP:10412"/>
        <dbReference type="Rhea" id="RHEA-COMP:10413"/>
        <dbReference type="ChEBI" id="CHEBI:15378"/>
        <dbReference type="ChEBI" id="CHEBI:57856"/>
        <dbReference type="ChEBI" id="CHEBI:59789"/>
        <dbReference type="ChEBI" id="CHEBI:74269"/>
        <dbReference type="ChEBI" id="CHEBI:74481"/>
        <dbReference type="EC" id="2.1.1.242"/>
    </reaction>
</comment>
<keyword evidence="1" id="KW-0808">Transferase</keyword>
<keyword evidence="1" id="KW-0489">Methyltransferase</keyword>
<feature type="binding site" evidence="1">
    <location>
        <begin position="123"/>
        <end position="124"/>
    </location>
    <ligand>
        <name>S-adenosyl-L-methionine</name>
        <dbReference type="ChEBI" id="CHEBI:59789"/>
    </ligand>
</feature>
<comment type="subcellular location">
    <subcellularLocation>
        <location evidence="1">Cytoplasm</location>
    </subcellularLocation>
</comment>
<keyword evidence="1" id="KW-0963">Cytoplasm</keyword>
<evidence type="ECO:0000313" key="2">
    <source>
        <dbReference type="EMBL" id="AGF79702.1"/>
    </source>
</evidence>
<feature type="binding site" evidence="1">
    <location>
        <begin position="139"/>
        <end position="140"/>
    </location>
    <ligand>
        <name>S-adenosyl-L-methionine</name>
        <dbReference type="ChEBI" id="CHEBI:59789"/>
    </ligand>
</feature>
<dbReference type="OrthoDB" id="3191794at2"/>
<evidence type="ECO:0000313" key="3">
    <source>
        <dbReference type="Proteomes" id="UP000011721"/>
    </source>
</evidence>
<evidence type="ECO:0000256" key="1">
    <source>
        <dbReference type="HAMAP-Rule" id="MF_01523"/>
    </source>
</evidence>
<dbReference type="GO" id="GO:0005737">
    <property type="term" value="C:cytoplasm"/>
    <property type="evidence" value="ECO:0007669"/>
    <property type="project" value="UniProtKB-SubCell"/>
</dbReference>
<keyword evidence="1" id="KW-0949">S-adenosyl-L-methionine</keyword>
<comment type="function">
    <text evidence="1">Specifically methylates the guanosine in position 1516 of 16S rRNA.</text>
</comment>
<dbReference type="PATRIC" id="fig|1167006.5.peg.3423"/>
<comment type="caution">
    <text evidence="1">Lacks conserved residue(s) required for the propagation of feature annotation.</text>
</comment>
<dbReference type="RefSeq" id="WP_015405386.1">
    <property type="nucleotide sequence ID" value="NC_020304.1"/>
</dbReference>
<dbReference type="HOGENOM" id="CLU_076324_0_1_7"/>
<gene>
    <name evidence="1" type="primary">rsmJ</name>
    <name evidence="2" type="ordered locus">UWK_03175</name>
</gene>
<keyword evidence="1" id="KW-0698">rRNA processing</keyword>
<dbReference type="InterPro" id="IPR029063">
    <property type="entry name" value="SAM-dependent_MTases_sf"/>
</dbReference>
<dbReference type="STRING" id="1167006.UWK_03175"/>
<dbReference type="PANTHER" id="PTHR36112">
    <property type="entry name" value="RIBOSOMAL RNA SMALL SUBUNIT METHYLTRANSFERASE J"/>
    <property type="match status" value="1"/>
</dbReference>
<keyword evidence="3" id="KW-1185">Reference proteome</keyword>
<protein>
    <recommendedName>
        <fullName evidence="1">Ribosomal RNA small subunit methyltransferase J</fullName>
        <ecNumber evidence="1">2.1.1.242</ecNumber>
    </recommendedName>
    <alternativeName>
        <fullName evidence="1">16S rRNA m2G1516 methyltransferase</fullName>
    </alternativeName>
    <alternativeName>
        <fullName evidence="1">rRNA (guanine-N(2)-)-methyltransferase</fullName>
    </alternativeName>
</protein>
<dbReference type="GO" id="GO:0008990">
    <property type="term" value="F:rRNA (guanine-N2-)-methyltransferase activity"/>
    <property type="evidence" value="ECO:0007669"/>
    <property type="project" value="UniProtKB-UniRule"/>
</dbReference>
<dbReference type="EMBL" id="CP003985">
    <property type="protein sequence ID" value="AGF79702.1"/>
    <property type="molecule type" value="Genomic_DNA"/>
</dbReference>
<proteinExistence type="inferred from homology"/>
<dbReference type="SUPFAM" id="SSF53335">
    <property type="entry name" value="S-adenosyl-L-methionine-dependent methyltransferases"/>
    <property type="match status" value="1"/>
</dbReference>
<dbReference type="KEGG" id="dsf:UWK_03175"/>
<comment type="similarity">
    <text evidence="1">Belongs to the methyltransferase superfamily. RsmJ family.</text>
</comment>
<feature type="binding site" evidence="1">
    <location>
        <position position="195"/>
    </location>
    <ligand>
        <name>S-adenosyl-L-methionine</name>
        <dbReference type="ChEBI" id="CHEBI:59789"/>
    </ligand>
</feature>
<name>M1PDN4_DESSD</name>
<sequence>MVKPYIPNTLPPLSIGVSSATENPTLLEKASDLAELLKIEIIPPADLGKYDLLLLYTEKGLQIQLKQDNKTKKPATLCIDFLSDALTYRREHGGGIKQSLARAVGIKPGIRPTVIDATAGLGRDSFLLASFGCRVTMIERSPLLAALLHDGLERAIDSPSLQADVTNRLSLLQGDAATIIAEHQPSLKADTIYLDPMYPHGRKSALNRLEMRLIRIIVGDDSDAAVLLRTALHYAQNRVVVKRPKGAPLLDKRIPSHVIKMKNSRYDVYMT</sequence>
<dbReference type="AlphaFoldDB" id="M1PDN4"/>
<dbReference type="HAMAP" id="MF_01523">
    <property type="entry name" value="16SrRNA_methyltr_J"/>
    <property type="match status" value="1"/>
</dbReference>
<dbReference type="CDD" id="cd02440">
    <property type="entry name" value="AdoMet_MTases"/>
    <property type="match status" value="1"/>
</dbReference>